<dbReference type="PANTHER" id="PTHR48083">
    <property type="entry name" value="MEDIUM-CHAIN SPECIFIC ACYL-COA DEHYDROGENASE, MITOCHONDRIAL-RELATED"/>
    <property type="match status" value="1"/>
</dbReference>
<evidence type="ECO:0000313" key="4">
    <source>
        <dbReference type="Proteomes" id="UP000279959"/>
    </source>
</evidence>
<dbReference type="InterPro" id="IPR013107">
    <property type="entry name" value="Acyl-CoA_DH_C"/>
</dbReference>
<evidence type="ECO:0000259" key="2">
    <source>
        <dbReference type="Pfam" id="PF08028"/>
    </source>
</evidence>
<dbReference type="RefSeq" id="WP_066700541.1">
    <property type="nucleotide sequence ID" value="NZ_AP018664.1"/>
</dbReference>
<dbReference type="GO" id="GO:0003995">
    <property type="term" value="F:acyl-CoA dehydrogenase activity"/>
    <property type="evidence" value="ECO:0007669"/>
    <property type="project" value="TreeGrafter"/>
</dbReference>
<dbReference type="SUPFAM" id="SSF47203">
    <property type="entry name" value="Acyl-CoA dehydrogenase C-terminal domain-like"/>
    <property type="match status" value="1"/>
</dbReference>
<dbReference type="Pfam" id="PF08028">
    <property type="entry name" value="Acyl-CoA_dh_2"/>
    <property type="match status" value="1"/>
</dbReference>
<sequence length="401" mass="42398">MKMAAPSKVERSGTGIATREERRQALLAAVDAVAPVLSAEAPGAEAERHLTPAAITALQTSGLLALKLPLELGGFEADNALQYEVIERIAYHSTAAAWCMFIYTDILGKVASSLPDDGLAILLAGPELPLTCGGGGLIPGSLVPVDGGYRISGRWIYGSGNTGSDFFMVLGIDETGAQPEFKLCVVRSSEMIVDDNWHVVGMRGTGSSDYRADNAFIPSSMAVPFPPVPLRGGAIFQLGLMGYSAHTIASVAIGGTLRALDEIARMAETKARGYSQNKTPLARRGVFQTFLGRSRLSLMAMRAMMLEVGERIVADAERIGGNPLATEIESRAAASLATQTAVDIMSGILRYAGGEGARAGHPIERTMRDVQMAQTHFYISDSALELHGRSLLGETDLDAAS</sequence>
<dbReference type="InterPro" id="IPR036250">
    <property type="entry name" value="AcylCo_DH-like_C"/>
</dbReference>
<organism evidence="3 4">
    <name type="scientific">Sphingobium amiense</name>
    <dbReference type="NCBI Taxonomy" id="135719"/>
    <lineage>
        <taxon>Bacteria</taxon>
        <taxon>Pseudomonadati</taxon>
        <taxon>Pseudomonadota</taxon>
        <taxon>Alphaproteobacteria</taxon>
        <taxon>Sphingomonadales</taxon>
        <taxon>Sphingomonadaceae</taxon>
        <taxon>Sphingobium</taxon>
    </lineage>
</organism>
<dbReference type="GO" id="GO:0050660">
    <property type="term" value="F:flavin adenine dinucleotide binding"/>
    <property type="evidence" value="ECO:0007669"/>
    <property type="project" value="InterPro"/>
</dbReference>
<dbReference type="Gene3D" id="2.40.110.10">
    <property type="entry name" value="Butyryl-CoA Dehydrogenase, subunit A, domain 2"/>
    <property type="match status" value="1"/>
</dbReference>
<dbReference type="AlphaFoldDB" id="A0A494W8Z9"/>
<accession>A0A494W8Z9</accession>
<dbReference type="PANTHER" id="PTHR48083:SF5">
    <property type="entry name" value="NRGC PROTEIN"/>
    <property type="match status" value="1"/>
</dbReference>
<feature type="domain" description="Acyl-CoA dehydrogenase C-terminal" evidence="2">
    <location>
        <begin position="247"/>
        <end position="380"/>
    </location>
</feature>
<proteinExistence type="predicted"/>
<name>A0A494W8Z9_9SPHN</name>
<dbReference type="Gene3D" id="1.10.540.10">
    <property type="entry name" value="Acyl-CoA dehydrogenase/oxidase, N-terminal domain"/>
    <property type="match status" value="1"/>
</dbReference>
<reference evidence="3 4" key="1">
    <citation type="submission" date="2018-05" db="EMBL/GenBank/DDBJ databases">
        <title>Complete Genome Sequence of the Nonylphenol-Degrading Bacterium Sphingobium amiense DSM 16289T.</title>
        <authorList>
            <person name="Ootsuka M."/>
            <person name="Nishizawa T."/>
            <person name="Ohta H."/>
        </authorList>
    </citation>
    <scope>NUCLEOTIDE SEQUENCE [LARGE SCALE GENOMIC DNA]</scope>
    <source>
        <strain evidence="3 4">DSM 16289</strain>
    </source>
</reference>
<gene>
    <name evidence="3" type="ORF">SAMIE_1031590</name>
</gene>
<dbReference type="Proteomes" id="UP000279959">
    <property type="component" value="Chromosome"/>
</dbReference>
<dbReference type="Gene3D" id="1.20.140.10">
    <property type="entry name" value="Butyryl-CoA Dehydrogenase, subunit A, domain 3"/>
    <property type="match status" value="1"/>
</dbReference>
<dbReference type="PIRSF" id="PIRSF016578">
    <property type="entry name" value="HsaA"/>
    <property type="match status" value="1"/>
</dbReference>
<dbReference type="GO" id="GO:0033539">
    <property type="term" value="P:fatty acid beta-oxidation using acyl-CoA dehydrogenase"/>
    <property type="evidence" value="ECO:0007669"/>
    <property type="project" value="TreeGrafter"/>
</dbReference>
<dbReference type="InterPro" id="IPR009100">
    <property type="entry name" value="AcylCoA_DH/oxidase_NM_dom_sf"/>
</dbReference>
<dbReference type="KEGG" id="sami:SAMIE_1031590"/>
<evidence type="ECO:0000256" key="1">
    <source>
        <dbReference type="ARBA" id="ARBA00023002"/>
    </source>
</evidence>
<keyword evidence="4" id="KW-1185">Reference proteome</keyword>
<dbReference type="SUPFAM" id="SSF56645">
    <property type="entry name" value="Acyl-CoA dehydrogenase NM domain-like"/>
    <property type="match status" value="1"/>
</dbReference>
<keyword evidence="1" id="KW-0560">Oxidoreductase</keyword>
<dbReference type="InterPro" id="IPR046373">
    <property type="entry name" value="Acyl-CoA_Oxase/DH_mid-dom_sf"/>
</dbReference>
<dbReference type="GO" id="GO:0005737">
    <property type="term" value="C:cytoplasm"/>
    <property type="evidence" value="ECO:0007669"/>
    <property type="project" value="TreeGrafter"/>
</dbReference>
<dbReference type="InterPro" id="IPR050741">
    <property type="entry name" value="Acyl-CoA_dehydrogenase"/>
</dbReference>
<protein>
    <recommendedName>
        <fullName evidence="2">Acyl-CoA dehydrogenase C-terminal domain-containing protein</fullName>
    </recommendedName>
</protein>
<evidence type="ECO:0000313" key="3">
    <source>
        <dbReference type="EMBL" id="BBD99658.1"/>
    </source>
</evidence>
<dbReference type="InterPro" id="IPR037069">
    <property type="entry name" value="AcylCoA_DH/ox_N_sf"/>
</dbReference>
<dbReference type="EMBL" id="AP018664">
    <property type="protein sequence ID" value="BBD99658.1"/>
    <property type="molecule type" value="Genomic_DNA"/>
</dbReference>